<dbReference type="OrthoDB" id="1751327at2759"/>
<dbReference type="GO" id="GO:0006508">
    <property type="term" value="P:proteolysis"/>
    <property type="evidence" value="ECO:0007669"/>
    <property type="project" value="InterPro"/>
</dbReference>
<dbReference type="Gene3D" id="2.40.70.10">
    <property type="entry name" value="Acid Proteases"/>
    <property type="match status" value="1"/>
</dbReference>
<evidence type="ECO:0000313" key="2">
    <source>
        <dbReference type="EMBL" id="GAV79553.1"/>
    </source>
</evidence>
<dbReference type="PROSITE" id="PS00141">
    <property type="entry name" value="ASP_PROTEASE"/>
    <property type="match status" value="1"/>
</dbReference>
<keyword evidence="3" id="KW-1185">Reference proteome</keyword>
<organism evidence="2 3">
    <name type="scientific">Cephalotus follicularis</name>
    <name type="common">Albany pitcher plant</name>
    <dbReference type="NCBI Taxonomy" id="3775"/>
    <lineage>
        <taxon>Eukaryota</taxon>
        <taxon>Viridiplantae</taxon>
        <taxon>Streptophyta</taxon>
        <taxon>Embryophyta</taxon>
        <taxon>Tracheophyta</taxon>
        <taxon>Spermatophyta</taxon>
        <taxon>Magnoliopsida</taxon>
        <taxon>eudicotyledons</taxon>
        <taxon>Gunneridae</taxon>
        <taxon>Pentapetalae</taxon>
        <taxon>rosids</taxon>
        <taxon>fabids</taxon>
        <taxon>Oxalidales</taxon>
        <taxon>Cephalotaceae</taxon>
        <taxon>Cephalotus</taxon>
    </lineage>
</organism>
<proteinExistence type="predicted"/>
<accession>A0A1Q3CHI7</accession>
<dbReference type="Proteomes" id="UP000187406">
    <property type="component" value="Unassembled WGS sequence"/>
</dbReference>
<dbReference type="EMBL" id="BDDD01001993">
    <property type="protein sequence ID" value="GAV79553.1"/>
    <property type="molecule type" value="Genomic_DNA"/>
</dbReference>
<dbReference type="InterPro" id="IPR032567">
    <property type="entry name" value="RTL1-rel"/>
</dbReference>
<dbReference type="PANTHER" id="PTHR15503">
    <property type="entry name" value="LDOC1 RELATED"/>
    <property type="match status" value="1"/>
</dbReference>
<dbReference type="InterPro" id="IPR021109">
    <property type="entry name" value="Peptidase_aspartic_dom_sf"/>
</dbReference>
<protein>
    <submittedName>
        <fullName evidence="2">RVP_2 domain-containing protein</fullName>
    </submittedName>
</protein>
<dbReference type="InterPro" id="IPR001969">
    <property type="entry name" value="Aspartic_peptidase_AS"/>
</dbReference>
<dbReference type="Pfam" id="PF08284">
    <property type="entry name" value="RVP_2"/>
    <property type="match status" value="1"/>
</dbReference>
<reference evidence="3" key="1">
    <citation type="submission" date="2016-04" db="EMBL/GenBank/DDBJ databases">
        <title>Cephalotus genome sequencing.</title>
        <authorList>
            <person name="Fukushima K."/>
            <person name="Hasebe M."/>
            <person name="Fang X."/>
        </authorList>
    </citation>
    <scope>NUCLEOTIDE SEQUENCE [LARGE SCALE GENOMIC DNA]</scope>
    <source>
        <strain evidence="3">cv. St1</strain>
    </source>
</reference>
<evidence type="ECO:0000256" key="1">
    <source>
        <dbReference type="SAM" id="MobiDB-lite"/>
    </source>
</evidence>
<gene>
    <name evidence="2" type="ORF">CFOL_v3_23018</name>
</gene>
<sequence>MSNQCTKIDMGGQGESRIQQRTPPRTYPILADEVENPNDVVTSTFPVCSKTTHILFDTGATRSFVSLSFVRYLSVPSQDLDICLAVETPSGNTLIADKVHRSCELMLCDRNMLVELVPLAILNFDLTLGMDWLSANHASVDGFKKEVRFAILDQPEFGF</sequence>
<dbReference type="SUPFAM" id="SSF50630">
    <property type="entry name" value="Acid proteases"/>
    <property type="match status" value="1"/>
</dbReference>
<feature type="region of interest" description="Disordered" evidence="1">
    <location>
        <begin position="1"/>
        <end position="23"/>
    </location>
</feature>
<dbReference type="CDD" id="cd00303">
    <property type="entry name" value="retropepsin_like"/>
    <property type="match status" value="1"/>
</dbReference>
<comment type="caution">
    <text evidence="2">The sequence shown here is derived from an EMBL/GenBank/DDBJ whole genome shotgun (WGS) entry which is preliminary data.</text>
</comment>
<name>A0A1Q3CHI7_CEPFO</name>
<dbReference type="PANTHER" id="PTHR15503:SF45">
    <property type="entry name" value="RNA-DIRECTED DNA POLYMERASE HOMOLOG"/>
    <property type="match status" value="1"/>
</dbReference>
<dbReference type="AlphaFoldDB" id="A0A1Q3CHI7"/>
<evidence type="ECO:0000313" key="3">
    <source>
        <dbReference type="Proteomes" id="UP000187406"/>
    </source>
</evidence>
<dbReference type="InParanoid" id="A0A1Q3CHI7"/>
<dbReference type="GO" id="GO:0004190">
    <property type="term" value="F:aspartic-type endopeptidase activity"/>
    <property type="evidence" value="ECO:0007669"/>
    <property type="project" value="InterPro"/>
</dbReference>